<sequence>MKRGLFMHYDFNQVITRHHTNSVKYDCAKYFCPGIPDDFIPMWVADMDFATPDDVKNAMIERIKKSIFGYTYITDPDYNAAIIGWMNRRFSWNIQKYTIIPCNGVVNALHHFVTLMTNPGEGVIIQPPVYPQFFNSIEMEGRKVVCNNLLYNDGYYTIDFDDLEQKAQDSKNTLMFVCSPHNPVGRVWTVKELQKIGTICLQNNVRIVCDEVHHDLTRKNIVHTPLASLFPDNPNIYTCTSPGKTFNLSGNNLANIITCDPTLPQLWSSIFHESASPLAVAAVQTAYSLCDGWVDELRAYLDDNFQYLQKFLEKYLPKAQFKIPEGMYLAWIDFSSYEPDADKLYHKLCIDAGVVVQSGSHFHSNLTGYIRMNIACPRSVLSEALNRIAAVL</sequence>
<dbReference type="Gene3D" id="3.90.1150.10">
    <property type="entry name" value="Aspartate Aminotransferase, domain 1"/>
    <property type="match status" value="1"/>
</dbReference>
<dbReference type="GO" id="GO:0030170">
    <property type="term" value="F:pyridoxal phosphate binding"/>
    <property type="evidence" value="ECO:0007669"/>
    <property type="project" value="InterPro"/>
</dbReference>
<dbReference type="EMBL" id="QSVQ01000001">
    <property type="protein sequence ID" value="RGO54721.1"/>
    <property type="molecule type" value="Genomic_DNA"/>
</dbReference>
<proteinExistence type="inferred from homology"/>
<dbReference type="InterPro" id="IPR015421">
    <property type="entry name" value="PyrdxlP-dep_Trfase_major"/>
</dbReference>
<keyword evidence="3" id="KW-0663">Pyridoxal phosphate</keyword>
<protein>
    <recommendedName>
        <fullName evidence="2">cysteine-S-conjugate beta-lyase</fullName>
        <ecNumber evidence="2">4.4.1.13</ecNumber>
    </recommendedName>
</protein>
<keyword evidence="8" id="KW-1185">Reference proteome</keyword>
<dbReference type="InterPro" id="IPR051798">
    <property type="entry name" value="Class-II_PLP-Dep_Aminotrans"/>
</dbReference>
<dbReference type="NCBIfam" id="TIGR04350">
    <property type="entry name" value="C_S_lyase_PatB"/>
    <property type="match status" value="1"/>
</dbReference>
<evidence type="ECO:0000313" key="7">
    <source>
        <dbReference type="EMBL" id="RGO54721.1"/>
    </source>
</evidence>
<organism evidence="7 8">
    <name type="scientific">Dorea formicigenerans</name>
    <dbReference type="NCBI Taxonomy" id="39486"/>
    <lineage>
        <taxon>Bacteria</taxon>
        <taxon>Bacillati</taxon>
        <taxon>Bacillota</taxon>
        <taxon>Clostridia</taxon>
        <taxon>Lachnospirales</taxon>
        <taxon>Lachnospiraceae</taxon>
        <taxon>Dorea</taxon>
    </lineage>
</organism>
<comment type="cofactor">
    <cofactor evidence="1">
        <name>pyridoxal 5'-phosphate</name>
        <dbReference type="ChEBI" id="CHEBI:597326"/>
    </cofactor>
</comment>
<gene>
    <name evidence="7" type="ORF">DXB12_00015</name>
</gene>
<dbReference type="Gene3D" id="3.40.640.10">
    <property type="entry name" value="Type I PLP-dependent aspartate aminotransferase-like (Major domain)"/>
    <property type="match status" value="1"/>
</dbReference>
<evidence type="ECO:0000313" key="8">
    <source>
        <dbReference type="Proteomes" id="UP000261055"/>
    </source>
</evidence>
<comment type="similarity">
    <text evidence="5">Belongs to the class-II pyridoxal-phosphate-dependent aminotransferase family. MalY/PatB cystathionine beta-lyase subfamily.</text>
</comment>
<dbReference type="CDD" id="cd00609">
    <property type="entry name" value="AAT_like"/>
    <property type="match status" value="1"/>
</dbReference>
<dbReference type="PANTHER" id="PTHR43525:SF1">
    <property type="entry name" value="PROTEIN MALY"/>
    <property type="match status" value="1"/>
</dbReference>
<evidence type="ECO:0000256" key="2">
    <source>
        <dbReference type="ARBA" id="ARBA00012224"/>
    </source>
</evidence>
<feature type="domain" description="Aminotransferase class I/classII large" evidence="6">
    <location>
        <begin position="44"/>
        <end position="388"/>
    </location>
</feature>
<evidence type="ECO:0000256" key="4">
    <source>
        <dbReference type="ARBA" id="ARBA00023239"/>
    </source>
</evidence>
<dbReference type="InterPro" id="IPR004839">
    <property type="entry name" value="Aminotransferase_I/II_large"/>
</dbReference>
<dbReference type="Pfam" id="PF00155">
    <property type="entry name" value="Aminotran_1_2"/>
    <property type="match status" value="1"/>
</dbReference>
<reference evidence="7 8" key="1">
    <citation type="submission" date="2018-08" db="EMBL/GenBank/DDBJ databases">
        <title>A genome reference for cultivated species of the human gut microbiota.</title>
        <authorList>
            <person name="Zou Y."/>
            <person name="Xue W."/>
            <person name="Luo G."/>
        </authorList>
    </citation>
    <scope>NUCLEOTIDE SEQUENCE [LARGE SCALE GENOMIC DNA]</scope>
    <source>
        <strain evidence="7 8">OM02-12</strain>
    </source>
</reference>
<evidence type="ECO:0000256" key="3">
    <source>
        <dbReference type="ARBA" id="ARBA00022898"/>
    </source>
</evidence>
<accession>A0A3E5GWA1</accession>
<dbReference type="Proteomes" id="UP000261055">
    <property type="component" value="Unassembled WGS sequence"/>
</dbReference>
<dbReference type="EC" id="4.4.1.13" evidence="2"/>
<evidence type="ECO:0000259" key="6">
    <source>
        <dbReference type="Pfam" id="PF00155"/>
    </source>
</evidence>
<name>A0A3E5GWA1_9FIRM</name>
<dbReference type="GO" id="GO:0047804">
    <property type="term" value="F:cysteine-S-conjugate beta-lyase activity"/>
    <property type="evidence" value="ECO:0007669"/>
    <property type="project" value="UniProtKB-EC"/>
</dbReference>
<dbReference type="SUPFAM" id="SSF53383">
    <property type="entry name" value="PLP-dependent transferases"/>
    <property type="match status" value="1"/>
</dbReference>
<keyword evidence="4 7" id="KW-0456">Lyase</keyword>
<evidence type="ECO:0000256" key="1">
    <source>
        <dbReference type="ARBA" id="ARBA00001933"/>
    </source>
</evidence>
<evidence type="ECO:0000256" key="5">
    <source>
        <dbReference type="ARBA" id="ARBA00037974"/>
    </source>
</evidence>
<dbReference type="InterPro" id="IPR015422">
    <property type="entry name" value="PyrdxlP-dep_Trfase_small"/>
</dbReference>
<dbReference type="InterPro" id="IPR015424">
    <property type="entry name" value="PyrdxlP-dep_Trfase"/>
</dbReference>
<dbReference type="InterPro" id="IPR027619">
    <property type="entry name" value="C-S_lyase_PatB-like"/>
</dbReference>
<dbReference type="AlphaFoldDB" id="A0A3E5GWA1"/>
<dbReference type="PANTHER" id="PTHR43525">
    <property type="entry name" value="PROTEIN MALY"/>
    <property type="match status" value="1"/>
</dbReference>
<comment type="caution">
    <text evidence="7">The sequence shown here is derived from an EMBL/GenBank/DDBJ whole genome shotgun (WGS) entry which is preliminary data.</text>
</comment>